<evidence type="ECO:0000313" key="2">
    <source>
        <dbReference type="EMBL" id="KAJ0196343.1"/>
    </source>
</evidence>
<comment type="caution">
    <text evidence="2">The sequence shown here is derived from an EMBL/GenBank/DDBJ whole genome shotgun (WGS) entry which is preliminary data.</text>
</comment>
<dbReference type="AlphaFoldDB" id="A0A9R1V103"/>
<feature type="domain" description="DUF8039" evidence="1">
    <location>
        <begin position="46"/>
        <end position="124"/>
    </location>
</feature>
<proteinExistence type="predicted"/>
<reference evidence="2 3" key="1">
    <citation type="journal article" date="2017" name="Nat. Commun.">
        <title>Genome assembly with in vitro proximity ligation data and whole-genome triplication in lettuce.</title>
        <authorList>
            <person name="Reyes-Chin-Wo S."/>
            <person name="Wang Z."/>
            <person name="Yang X."/>
            <person name="Kozik A."/>
            <person name="Arikit S."/>
            <person name="Song C."/>
            <person name="Xia L."/>
            <person name="Froenicke L."/>
            <person name="Lavelle D.O."/>
            <person name="Truco M.J."/>
            <person name="Xia R."/>
            <person name="Zhu S."/>
            <person name="Xu C."/>
            <person name="Xu H."/>
            <person name="Xu X."/>
            <person name="Cox K."/>
            <person name="Korf I."/>
            <person name="Meyers B.C."/>
            <person name="Michelmore R.W."/>
        </authorList>
    </citation>
    <scope>NUCLEOTIDE SEQUENCE [LARGE SCALE GENOMIC DNA]</scope>
    <source>
        <strain evidence="3">cv. Salinas</strain>
        <tissue evidence="2">Seedlings</tissue>
    </source>
</reference>
<keyword evidence="3" id="KW-1185">Reference proteome</keyword>
<gene>
    <name evidence="2" type="ORF">LSAT_V11C700378130</name>
</gene>
<dbReference type="PANTHER" id="PTHR33018">
    <property type="entry name" value="OS10G0338966 PROTEIN-RELATED"/>
    <property type="match status" value="1"/>
</dbReference>
<dbReference type="InterPro" id="IPR058352">
    <property type="entry name" value="DUF8039"/>
</dbReference>
<organism evidence="2 3">
    <name type="scientific">Lactuca sativa</name>
    <name type="common">Garden lettuce</name>
    <dbReference type="NCBI Taxonomy" id="4236"/>
    <lineage>
        <taxon>Eukaryota</taxon>
        <taxon>Viridiplantae</taxon>
        <taxon>Streptophyta</taxon>
        <taxon>Embryophyta</taxon>
        <taxon>Tracheophyta</taxon>
        <taxon>Spermatophyta</taxon>
        <taxon>Magnoliopsida</taxon>
        <taxon>eudicotyledons</taxon>
        <taxon>Gunneridae</taxon>
        <taxon>Pentapetalae</taxon>
        <taxon>asterids</taxon>
        <taxon>campanulids</taxon>
        <taxon>Asterales</taxon>
        <taxon>Asteraceae</taxon>
        <taxon>Cichorioideae</taxon>
        <taxon>Cichorieae</taxon>
        <taxon>Lactucinae</taxon>
        <taxon>Lactuca</taxon>
    </lineage>
</organism>
<name>A0A9R1V103_LACSA</name>
<evidence type="ECO:0000313" key="3">
    <source>
        <dbReference type="Proteomes" id="UP000235145"/>
    </source>
</evidence>
<protein>
    <recommendedName>
        <fullName evidence="1">DUF8039 domain-containing protein</fullName>
    </recommendedName>
</protein>
<sequence>MNTQVEEMKTYMQLFRSKNEGIHITSPVFKKNSFVSTVSYELDGIKLVIPYGVKNQKCAKGMVFPYGNGQIYSVPLNANHLRVSIDKIYNQYDYIPPSVSIEEASKLYEVLHGIVQWPRNAIKII</sequence>
<accession>A0A9R1V103</accession>
<dbReference type="PANTHER" id="PTHR33018:SF37">
    <property type="entry name" value="TRANSPOSASE TNP1_EN_SPM-LIKE DOMAIN-CONTAINING PROTEIN"/>
    <property type="match status" value="1"/>
</dbReference>
<dbReference type="EMBL" id="NBSK02000007">
    <property type="protein sequence ID" value="KAJ0196343.1"/>
    <property type="molecule type" value="Genomic_DNA"/>
</dbReference>
<dbReference type="Proteomes" id="UP000235145">
    <property type="component" value="Unassembled WGS sequence"/>
</dbReference>
<dbReference type="Pfam" id="PF26133">
    <property type="entry name" value="DUF8039"/>
    <property type="match status" value="1"/>
</dbReference>
<evidence type="ECO:0000259" key="1">
    <source>
        <dbReference type="Pfam" id="PF26133"/>
    </source>
</evidence>